<protein>
    <submittedName>
        <fullName evidence="2">Uncharacterized protein</fullName>
    </submittedName>
</protein>
<dbReference type="InterPro" id="IPR051543">
    <property type="entry name" value="Serine_Peptidase_S9A"/>
</dbReference>
<evidence type="ECO:0000313" key="2">
    <source>
        <dbReference type="EMBL" id="BBI51947.1"/>
    </source>
</evidence>
<dbReference type="Gene3D" id="3.40.50.1820">
    <property type="entry name" value="alpha/beta hydrolase"/>
    <property type="match status" value="1"/>
</dbReference>
<name>A0ABN5X536_9GAMM</name>
<evidence type="ECO:0000313" key="3">
    <source>
        <dbReference type="Proteomes" id="UP000289555"/>
    </source>
</evidence>
<dbReference type="PANTHER" id="PTHR11757:SF19">
    <property type="entry name" value="PROLYL ENDOPEPTIDASE-LIKE"/>
    <property type="match status" value="1"/>
</dbReference>
<dbReference type="InterPro" id="IPR029058">
    <property type="entry name" value="AB_hydrolase_fold"/>
</dbReference>
<proteinExistence type="inferred from homology"/>
<gene>
    <name evidence="2" type="ORF">HORIV_43680</name>
</gene>
<dbReference type="EMBL" id="AP019416">
    <property type="protein sequence ID" value="BBI51947.1"/>
    <property type="molecule type" value="Genomic_DNA"/>
</dbReference>
<reference evidence="3" key="1">
    <citation type="journal article" date="2019" name="Microbiol. Resour. Announc.">
        <title>Complete Genome Sequence of Halomonas olivaria, a Moderately Halophilic Bacterium Isolated from Olive Processing Effluents, Obtained by Nanopore Sequencing.</title>
        <authorList>
            <person name="Nagata S."/>
            <person name="Ii K.M."/>
            <person name="Tsukimi T."/>
            <person name="Miura M.C."/>
            <person name="Galipon J."/>
            <person name="Arakawa K."/>
        </authorList>
    </citation>
    <scope>NUCLEOTIDE SEQUENCE [LARGE SCALE GENOMIC DNA]</scope>
    <source>
        <strain evidence="3">TYRC17</strain>
    </source>
</reference>
<evidence type="ECO:0000256" key="1">
    <source>
        <dbReference type="ARBA" id="ARBA00005228"/>
    </source>
</evidence>
<comment type="similarity">
    <text evidence="1">Belongs to the peptidase S9A family.</text>
</comment>
<dbReference type="Gene3D" id="2.130.10.120">
    <property type="entry name" value="Prolyl oligopeptidase, N-terminal domain"/>
    <property type="match status" value="1"/>
</dbReference>
<dbReference type="PANTHER" id="PTHR11757">
    <property type="entry name" value="PROTEASE FAMILY S9A OLIGOPEPTIDASE"/>
    <property type="match status" value="1"/>
</dbReference>
<keyword evidence="3" id="KW-1185">Reference proteome</keyword>
<organism evidence="2 3">
    <name type="scientific">Vreelandella olivaria</name>
    <dbReference type="NCBI Taxonomy" id="390919"/>
    <lineage>
        <taxon>Bacteria</taxon>
        <taxon>Pseudomonadati</taxon>
        <taxon>Pseudomonadota</taxon>
        <taxon>Gammaproteobacteria</taxon>
        <taxon>Oceanospirillales</taxon>
        <taxon>Halomonadaceae</taxon>
        <taxon>Vreelandella</taxon>
    </lineage>
</organism>
<sequence>MLAERDHAQAQVRLRRLLFDAQHSCTLDEYLALPEQPCSQMLEDAPHFDTQVLRLREESFTQPPSWFALDLTNGERTLLKRAPVYGNLQPEQLISRRLWATSSDGEQVPVSVVMRADLAEQPCPHCYMATVPTVTRSTPGSRSPGWNCLNAVRPLPLHMCAAVANAANPGI</sequence>
<accession>A0ABN5X536</accession>
<dbReference type="Proteomes" id="UP000289555">
    <property type="component" value="Chromosome"/>
</dbReference>